<feature type="compositionally biased region" description="Basic and acidic residues" evidence="1">
    <location>
        <begin position="208"/>
        <end position="228"/>
    </location>
</feature>
<keyword evidence="2" id="KW-1133">Transmembrane helix</keyword>
<dbReference type="Proteomes" id="UP000823388">
    <property type="component" value="Chromosome 8K"/>
</dbReference>
<feature type="compositionally biased region" description="Polar residues" evidence="1">
    <location>
        <begin position="189"/>
        <end position="203"/>
    </location>
</feature>
<protein>
    <submittedName>
        <fullName evidence="3">Uncharacterized protein</fullName>
    </submittedName>
</protein>
<evidence type="ECO:0000256" key="1">
    <source>
        <dbReference type="SAM" id="MobiDB-lite"/>
    </source>
</evidence>
<feature type="region of interest" description="Disordered" evidence="1">
    <location>
        <begin position="101"/>
        <end position="121"/>
    </location>
</feature>
<proteinExistence type="predicted"/>
<reference evidence="3" key="1">
    <citation type="submission" date="2020-05" db="EMBL/GenBank/DDBJ databases">
        <title>WGS assembly of Panicum virgatum.</title>
        <authorList>
            <person name="Lovell J.T."/>
            <person name="Jenkins J."/>
            <person name="Shu S."/>
            <person name="Juenger T.E."/>
            <person name="Schmutz J."/>
        </authorList>
    </citation>
    <scope>NUCLEOTIDE SEQUENCE</scope>
    <source>
        <strain evidence="3">AP13</strain>
    </source>
</reference>
<name>A0A8T0PMR9_PANVG</name>
<dbReference type="AlphaFoldDB" id="A0A8T0PMR9"/>
<dbReference type="EMBL" id="CM029051">
    <property type="protein sequence ID" value="KAG2562208.1"/>
    <property type="molecule type" value="Genomic_DNA"/>
</dbReference>
<feature type="compositionally biased region" description="Low complexity" evidence="1">
    <location>
        <begin position="112"/>
        <end position="121"/>
    </location>
</feature>
<gene>
    <name evidence="3" type="ORF">PVAP13_8KG332201</name>
</gene>
<keyword evidence="2" id="KW-0812">Transmembrane</keyword>
<evidence type="ECO:0000313" key="3">
    <source>
        <dbReference type="EMBL" id="KAG2562208.1"/>
    </source>
</evidence>
<evidence type="ECO:0000256" key="2">
    <source>
        <dbReference type="SAM" id="Phobius"/>
    </source>
</evidence>
<sequence length="251" mass="26990">MWFIVSHTTLPCLFFHPAFLLFSLFIVAHHAASTKIPSPPCTIAAAVVPGSVPLRPHRGLERPYPAGAGPFLAGIERFAPTVGSLGLHPFLGFPAGSSSRSTCSSPAPPPGSSRCRSTSPCPCTDPCTAAATRAHNRPPRRHHDSPRGPWWALVVGFGFRAVVLGAAVIPTARDWVYLVIGGQLHGSLQPGQHTSSPTLNLCSTPAGRGDRREELRGDKGGREEAAHEERRCLELEERLYTSRRPCCITNL</sequence>
<evidence type="ECO:0000313" key="4">
    <source>
        <dbReference type="Proteomes" id="UP000823388"/>
    </source>
</evidence>
<keyword evidence="4" id="KW-1185">Reference proteome</keyword>
<organism evidence="3 4">
    <name type="scientific">Panicum virgatum</name>
    <name type="common">Blackwell switchgrass</name>
    <dbReference type="NCBI Taxonomy" id="38727"/>
    <lineage>
        <taxon>Eukaryota</taxon>
        <taxon>Viridiplantae</taxon>
        <taxon>Streptophyta</taxon>
        <taxon>Embryophyta</taxon>
        <taxon>Tracheophyta</taxon>
        <taxon>Spermatophyta</taxon>
        <taxon>Magnoliopsida</taxon>
        <taxon>Liliopsida</taxon>
        <taxon>Poales</taxon>
        <taxon>Poaceae</taxon>
        <taxon>PACMAD clade</taxon>
        <taxon>Panicoideae</taxon>
        <taxon>Panicodae</taxon>
        <taxon>Paniceae</taxon>
        <taxon>Panicinae</taxon>
        <taxon>Panicum</taxon>
        <taxon>Panicum sect. Hiantes</taxon>
    </lineage>
</organism>
<accession>A0A8T0PMR9</accession>
<feature type="region of interest" description="Disordered" evidence="1">
    <location>
        <begin position="188"/>
        <end position="228"/>
    </location>
</feature>
<comment type="caution">
    <text evidence="3">The sequence shown here is derived from an EMBL/GenBank/DDBJ whole genome shotgun (WGS) entry which is preliminary data.</text>
</comment>
<keyword evidence="2" id="KW-0472">Membrane</keyword>
<feature type="transmembrane region" description="Helical" evidence="2">
    <location>
        <begin position="12"/>
        <end position="32"/>
    </location>
</feature>